<evidence type="ECO:0000256" key="3">
    <source>
        <dbReference type="ARBA" id="ARBA00022989"/>
    </source>
</evidence>
<evidence type="ECO:0000313" key="7">
    <source>
        <dbReference type="EMBL" id="MED6200393.1"/>
    </source>
</evidence>
<protein>
    <recommendedName>
        <fullName evidence="6">Nodulin-like domain-containing protein</fullName>
    </recommendedName>
</protein>
<keyword evidence="2 5" id="KW-0812">Transmembrane</keyword>
<evidence type="ECO:0000256" key="4">
    <source>
        <dbReference type="ARBA" id="ARBA00023136"/>
    </source>
</evidence>
<evidence type="ECO:0000259" key="6">
    <source>
        <dbReference type="Pfam" id="PF06813"/>
    </source>
</evidence>
<evidence type="ECO:0000256" key="2">
    <source>
        <dbReference type="ARBA" id="ARBA00022692"/>
    </source>
</evidence>
<dbReference type="EMBL" id="JASCZI010212825">
    <property type="protein sequence ID" value="MED6200393.1"/>
    <property type="molecule type" value="Genomic_DNA"/>
</dbReference>
<organism evidence="7 8">
    <name type="scientific">Stylosanthes scabra</name>
    <dbReference type="NCBI Taxonomy" id="79078"/>
    <lineage>
        <taxon>Eukaryota</taxon>
        <taxon>Viridiplantae</taxon>
        <taxon>Streptophyta</taxon>
        <taxon>Embryophyta</taxon>
        <taxon>Tracheophyta</taxon>
        <taxon>Spermatophyta</taxon>
        <taxon>Magnoliopsida</taxon>
        <taxon>eudicotyledons</taxon>
        <taxon>Gunneridae</taxon>
        <taxon>Pentapetalae</taxon>
        <taxon>rosids</taxon>
        <taxon>fabids</taxon>
        <taxon>Fabales</taxon>
        <taxon>Fabaceae</taxon>
        <taxon>Papilionoideae</taxon>
        <taxon>50 kb inversion clade</taxon>
        <taxon>dalbergioids sensu lato</taxon>
        <taxon>Dalbergieae</taxon>
        <taxon>Pterocarpus clade</taxon>
        <taxon>Stylosanthes</taxon>
    </lineage>
</organism>
<dbReference type="PANTHER" id="PTHR21576:SF133">
    <property type="entry name" value="NODULIN-LIKE DOMAIN-CONTAINING PROTEIN"/>
    <property type="match status" value="1"/>
</dbReference>
<keyword evidence="8" id="KW-1185">Reference proteome</keyword>
<evidence type="ECO:0000256" key="1">
    <source>
        <dbReference type="ARBA" id="ARBA00004141"/>
    </source>
</evidence>
<comment type="subcellular location">
    <subcellularLocation>
        <location evidence="1">Membrane</location>
        <topology evidence="1">Multi-pass membrane protein</topology>
    </subcellularLocation>
</comment>
<feature type="transmembrane region" description="Helical" evidence="5">
    <location>
        <begin position="79"/>
        <end position="105"/>
    </location>
</feature>
<proteinExistence type="predicted"/>
<reference evidence="7 8" key="1">
    <citation type="journal article" date="2023" name="Plants (Basel)">
        <title>Bridging the Gap: Combining Genomics and Transcriptomics Approaches to Understand Stylosanthes scabra, an Orphan Legume from the Brazilian Caatinga.</title>
        <authorList>
            <person name="Ferreira-Neto J.R.C."/>
            <person name="da Silva M.D."/>
            <person name="Binneck E."/>
            <person name="de Melo N.F."/>
            <person name="da Silva R.H."/>
            <person name="de Melo A.L.T.M."/>
            <person name="Pandolfi V."/>
            <person name="Bustamante F.O."/>
            <person name="Brasileiro-Vidal A.C."/>
            <person name="Benko-Iseppon A.M."/>
        </authorList>
    </citation>
    <scope>NUCLEOTIDE SEQUENCE [LARGE SCALE GENOMIC DNA]</scope>
    <source>
        <tissue evidence="7">Leaves</tissue>
    </source>
</reference>
<keyword evidence="3 5" id="KW-1133">Transmembrane helix</keyword>
<feature type="domain" description="Nodulin-like" evidence="6">
    <location>
        <begin position="11"/>
        <end position="136"/>
    </location>
</feature>
<sequence length="182" mass="20340">MDSVQQRITLYTFSIYSQTLKSTLNYDQSTLNTVSVWRDIGVNVGVISCLLYDFAACRTPNGPWLIHLLGSAQCFLGYFLIWVVVAVAMAPVLVPVVCLFMFVAAQAQSYFNTSNIVTGVHNFPDYSGTIVGIMKPKFGAKVAEERARNEKIAKKSLEAKSRAYAYPPKGPMRTHQWPDLYL</sequence>
<dbReference type="Pfam" id="PF06813">
    <property type="entry name" value="Nodulin-like"/>
    <property type="match status" value="1"/>
</dbReference>
<dbReference type="Proteomes" id="UP001341840">
    <property type="component" value="Unassembled WGS sequence"/>
</dbReference>
<keyword evidence="4 5" id="KW-0472">Membrane</keyword>
<gene>
    <name evidence="7" type="ORF">PIB30_084589</name>
</gene>
<comment type="caution">
    <text evidence="7">The sequence shown here is derived from an EMBL/GenBank/DDBJ whole genome shotgun (WGS) entry which is preliminary data.</text>
</comment>
<name>A0ABU6XV84_9FABA</name>
<evidence type="ECO:0000256" key="5">
    <source>
        <dbReference type="SAM" id="Phobius"/>
    </source>
</evidence>
<dbReference type="PANTHER" id="PTHR21576">
    <property type="entry name" value="UNCHARACTERIZED NODULIN-LIKE PROTEIN"/>
    <property type="match status" value="1"/>
</dbReference>
<accession>A0ABU6XV84</accession>
<evidence type="ECO:0000313" key="8">
    <source>
        <dbReference type="Proteomes" id="UP001341840"/>
    </source>
</evidence>
<dbReference type="InterPro" id="IPR010658">
    <property type="entry name" value="Nodulin-like"/>
</dbReference>